<feature type="binding site" evidence="2">
    <location>
        <begin position="31"/>
        <end position="34"/>
    </location>
    <ligand>
        <name>substrate</name>
    </ligand>
</feature>
<comment type="similarity">
    <text evidence="2">Belongs to the UPP synthase family.</text>
</comment>
<dbReference type="RefSeq" id="WP_093248627.1">
    <property type="nucleotide sequence ID" value="NZ_FNQM01000002.1"/>
</dbReference>
<comment type="subunit">
    <text evidence="2">Homodimer.</text>
</comment>
<evidence type="ECO:0000256" key="1">
    <source>
        <dbReference type="ARBA" id="ARBA00022679"/>
    </source>
</evidence>
<keyword evidence="1 2" id="KW-0808">Transferase</keyword>
<evidence type="ECO:0000313" key="4">
    <source>
        <dbReference type="Proteomes" id="UP000198703"/>
    </source>
</evidence>
<feature type="binding site" evidence="2">
    <location>
        <position position="35"/>
    </location>
    <ligand>
        <name>substrate</name>
    </ligand>
</feature>
<dbReference type="InterPro" id="IPR018520">
    <property type="entry name" value="UPP_synth-like_CS"/>
</dbReference>
<reference evidence="3 4" key="1">
    <citation type="submission" date="2016-10" db="EMBL/GenBank/DDBJ databases">
        <authorList>
            <person name="de Groot N.N."/>
        </authorList>
    </citation>
    <scope>NUCLEOTIDE SEQUENCE [LARGE SCALE GENOMIC DNA]</scope>
    <source>
        <strain evidence="3 4">DSM 15345</strain>
    </source>
</reference>
<feature type="binding site" evidence="2">
    <location>
        <position position="30"/>
    </location>
    <ligand>
        <name>Mg(2+)</name>
        <dbReference type="ChEBI" id="CHEBI:18420"/>
    </ligand>
</feature>
<gene>
    <name evidence="3" type="ORF">SAMN05444370_102249</name>
</gene>
<dbReference type="PANTHER" id="PTHR10291:SF0">
    <property type="entry name" value="DEHYDRODOLICHYL DIPHOSPHATE SYNTHASE 2"/>
    <property type="match status" value="1"/>
</dbReference>
<dbReference type="AlphaFoldDB" id="A0A1H3X2P3"/>
<feature type="active site" description="Proton acceptor" evidence="2">
    <location>
        <position position="78"/>
    </location>
</feature>
<evidence type="ECO:0000256" key="2">
    <source>
        <dbReference type="HAMAP-Rule" id="MF_01139"/>
    </source>
</evidence>
<feature type="active site" evidence="2">
    <location>
        <position position="30"/>
    </location>
</feature>
<dbReference type="GO" id="GO:0000287">
    <property type="term" value="F:magnesium ion binding"/>
    <property type="evidence" value="ECO:0007669"/>
    <property type="project" value="UniProtKB-UniRule"/>
</dbReference>
<feature type="binding site" evidence="2">
    <location>
        <position position="79"/>
    </location>
    <ligand>
        <name>substrate</name>
    </ligand>
</feature>
<dbReference type="PROSITE" id="PS01066">
    <property type="entry name" value="UPP_SYNTHASE"/>
    <property type="match status" value="1"/>
</dbReference>
<keyword evidence="2" id="KW-0460">Magnesium</keyword>
<sequence>MPDGAASSTVIPAACAAGVRSGRHVAIIMDGNGRWAQRRGLPRLAGHRAGLEAVRRIVELCPEFGIDTLTLFAFSTENWRRPPEEVRGLMALFRRYLRKEAAELADKGVRVRFIGDRTQLDIDIQQLMAGLEARTADCRRYDLVLAVNYGGRAEIAAAARRLAREVAEGLRSPDTIDEAAISGGMQIADLPDPDLVIRTSGEQRISNFLLWQCAYAEFVFAEECWPDFDRDALERAMRAFGARERRFGAVVG</sequence>
<dbReference type="SUPFAM" id="SSF64005">
    <property type="entry name" value="Undecaprenyl diphosphate synthase"/>
    <property type="match status" value="1"/>
</dbReference>
<dbReference type="Proteomes" id="UP000198703">
    <property type="component" value="Unassembled WGS sequence"/>
</dbReference>
<feature type="binding site" evidence="2">
    <location>
        <begin position="204"/>
        <end position="206"/>
    </location>
    <ligand>
        <name>substrate</name>
    </ligand>
</feature>
<dbReference type="InterPro" id="IPR036424">
    <property type="entry name" value="UPP_synth-like_sf"/>
</dbReference>
<feature type="binding site" evidence="2">
    <location>
        <position position="217"/>
    </location>
    <ligand>
        <name>Mg(2+)</name>
        <dbReference type="ChEBI" id="CHEBI:18420"/>
    </ligand>
</feature>
<feature type="binding site" evidence="2">
    <location>
        <position position="81"/>
    </location>
    <ligand>
        <name>substrate</name>
    </ligand>
</feature>
<dbReference type="OrthoDB" id="4191603at2"/>
<organism evidence="3 4">
    <name type="scientific">Rubrimonas cliftonensis</name>
    <dbReference type="NCBI Taxonomy" id="89524"/>
    <lineage>
        <taxon>Bacteria</taxon>
        <taxon>Pseudomonadati</taxon>
        <taxon>Pseudomonadota</taxon>
        <taxon>Alphaproteobacteria</taxon>
        <taxon>Rhodobacterales</taxon>
        <taxon>Paracoccaceae</taxon>
        <taxon>Rubrimonas</taxon>
    </lineage>
</organism>
<dbReference type="GO" id="GO:0005829">
    <property type="term" value="C:cytosol"/>
    <property type="evidence" value="ECO:0007669"/>
    <property type="project" value="TreeGrafter"/>
</dbReference>
<dbReference type="Gene3D" id="3.40.1180.10">
    <property type="entry name" value="Decaprenyl diphosphate synthase-like"/>
    <property type="match status" value="1"/>
</dbReference>
<dbReference type="EC" id="2.5.1.-" evidence="2"/>
<dbReference type="EMBL" id="FNQM01000002">
    <property type="protein sequence ID" value="SDZ93685.1"/>
    <property type="molecule type" value="Genomic_DNA"/>
</dbReference>
<keyword evidence="2" id="KW-0479">Metal-binding</keyword>
<dbReference type="CDD" id="cd00475">
    <property type="entry name" value="Cis_IPPS"/>
    <property type="match status" value="1"/>
</dbReference>
<dbReference type="HAMAP" id="MF_01139">
    <property type="entry name" value="ISPT"/>
    <property type="match status" value="1"/>
</dbReference>
<feature type="binding site" evidence="2">
    <location>
        <begin position="75"/>
        <end position="77"/>
    </location>
    <ligand>
        <name>substrate</name>
    </ligand>
</feature>
<evidence type="ECO:0000313" key="3">
    <source>
        <dbReference type="EMBL" id="SDZ93685.1"/>
    </source>
</evidence>
<dbReference type="InterPro" id="IPR001441">
    <property type="entry name" value="UPP_synth-like"/>
</dbReference>
<accession>A0A1H3X2P3</accession>
<feature type="binding site" evidence="2">
    <location>
        <position position="47"/>
    </location>
    <ligand>
        <name>substrate</name>
    </ligand>
</feature>
<dbReference type="GO" id="GO:0016094">
    <property type="term" value="P:polyprenol biosynthetic process"/>
    <property type="evidence" value="ECO:0007669"/>
    <property type="project" value="TreeGrafter"/>
</dbReference>
<comment type="function">
    <text evidence="2">Catalyzes the condensation of isopentenyl diphosphate (IPP) with allylic pyrophosphates generating different type of terpenoids.</text>
</comment>
<feature type="binding site" evidence="2">
    <location>
        <position position="43"/>
    </location>
    <ligand>
        <name>substrate</name>
    </ligand>
</feature>
<dbReference type="PANTHER" id="PTHR10291">
    <property type="entry name" value="DEHYDRODOLICHYL DIPHOSPHATE SYNTHASE FAMILY MEMBER"/>
    <property type="match status" value="1"/>
</dbReference>
<feature type="binding site" evidence="2">
    <location>
        <position position="198"/>
    </location>
    <ligand>
        <name>substrate</name>
    </ligand>
</feature>
<keyword evidence="4" id="KW-1185">Reference proteome</keyword>
<dbReference type="FunFam" id="3.40.1180.10:FF:000001">
    <property type="entry name" value="(2E,6E)-farnesyl-diphosphate-specific ditrans,polycis-undecaprenyl-diphosphate synthase"/>
    <property type="match status" value="1"/>
</dbReference>
<dbReference type="NCBIfam" id="TIGR00055">
    <property type="entry name" value="uppS"/>
    <property type="match status" value="1"/>
</dbReference>
<name>A0A1H3X2P3_9RHOB</name>
<dbReference type="GO" id="GO:0008834">
    <property type="term" value="F:ditrans,polycis-undecaprenyl-diphosphate synthase [(2E,6E)-farnesyl-diphosphate specific] activity"/>
    <property type="evidence" value="ECO:0007669"/>
    <property type="project" value="TreeGrafter"/>
</dbReference>
<dbReference type="Pfam" id="PF01255">
    <property type="entry name" value="Prenyltransf"/>
    <property type="match status" value="1"/>
</dbReference>
<comment type="cofactor">
    <cofactor evidence="2">
        <name>Mg(2+)</name>
        <dbReference type="ChEBI" id="CHEBI:18420"/>
    </cofactor>
    <text evidence="2">Binds 2 magnesium ions per subunit.</text>
</comment>
<dbReference type="STRING" id="89524.SAMN05444370_102249"/>
<proteinExistence type="inferred from homology"/>
<protein>
    <recommendedName>
        <fullName evidence="2">Isoprenyl transferase</fullName>
        <ecNumber evidence="2">2.5.1.-</ecNumber>
    </recommendedName>
</protein>